<proteinExistence type="predicted"/>
<evidence type="ECO:0000256" key="4">
    <source>
        <dbReference type="ARBA" id="ARBA00022982"/>
    </source>
</evidence>
<accession>A0A4R3JPY6</accession>
<evidence type="ECO:0000259" key="6">
    <source>
        <dbReference type="PROSITE" id="PS50905"/>
    </source>
</evidence>
<dbReference type="RefSeq" id="WP_116441210.1">
    <property type="nucleotide sequence ID" value="NZ_BHEO01000002.1"/>
</dbReference>
<comment type="cofactor">
    <cofactor evidence="1">
        <name>Fe(3+)</name>
        <dbReference type="ChEBI" id="CHEBI:29034"/>
    </cofactor>
</comment>
<reference evidence="8 9" key="2">
    <citation type="submission" date="2019-03" db="EMBL/GenBank/DDBJ databases">
        <title>Genomic Encyclopedia of Type Strains, Phase IV (KMG-IV): sequencing the most valuable type-strain genomes for metagenomic binning, comparative biology and taxonomic classification.</title>
        <authorList>
            <person name="Goeker M."/>
        </authorList>
    </citation>
    <scope>NUCLEOTIDE SEQUENCE [LARGE SCALE GENOMIC DNA]</scope>
    <source>
        <strain evidence="8 9">DSM 103426</strain>
    </source>
</reference>
<dbReference type="Gene3D" id="2.20.28.10">
    <property type="match status" value="1"/>
</dbReference>
<dbReference type="GO" id="GO:0046872">
    <property type="term" value="F:metal ion binding"/>
    <property type="evidence" value="ECO:0007669"/>
    <property type="project" value="UniProtKB-KW"/>
</dbReference>
<dbReference type="InterPro" id="IPR052364">
    <property type="entry name" value="Rubrerythrin"/>
</dbReference>
<organism evidence="8 9">
    <name type="scientific">Faecalimonas umbilicata</name>
    <dbReference type="NCBI Taxonomy" id="1912855"/>
    <lineage>
        <taxon>Bacteria</taxon>
        <taxon>Bacillati</taxon>
        <taxon>Bacillota</taxon>
        <taxon>Clostridia</taxon>
        <taxon>Lachnospirales</taxon>
        <taxon>Lachnospiraceae</taxon>
        <taxon>Faecalimonas</taxon>
    </lineage>
</organism>
<keyword evidence="2" id="KW-0813">Transport</keyword>
<dbReference type="PANTHER" id="PTHR43865">
    <property type="entry name" value="RUBRERYTHRIN-RELATED"/>
    <property type="match status" value="1"/>
</dbReference>
<keyword evidence="10" id="KW-1185">Reference proteome</keyword>
<dbReference type="EMBL" id="BHEO01000002">
    <property type="protein sequence ID" value="GBU04241.1"/>
    <property type="molecule type" value="Genomic_DNA"/>
</dbReference>
<dbReference type="Proteomes" id="UP000294613">
    <property type="component" value="Unassembled WGS sequence"/>
</dbReference>
<evidence type="ECO:0000313" key="10">
    <source>
        <dbReference type="Proteomes" id="UP000702954"/>
    </source>
</evidence>
<dbReference type="PANTHER" id="PTHR43865:SF1">
    <property type="entry name" value="RUBRERYTHRIN-RELATED"/>
    <property type="match status" value="1"/>
</dbReference>
<name>A0A4R3JPY6_9FIRM</name>
<dbReference type="Gene3D" id="1.20.1260.10">
    <property type="match status" value="1"/>
</dbReference>
<evidence type="ECO:0000313" key="7">
    <source>
        <dbReference type="EMBL" id="GBU04241.1"/>
    </source>
</evidence>
<dbReference type="Proteomes" id="UP000702954">
    <property type="component" value="Unassembled WGS sequence"/>
</dbReference>
<dbReference type="NCBIfam" id="NF045767">
    <property type="entry name" value="RuberyRbr"/>
    <property type="match status" value="1"/>
</dbReference>
<dbReference type="InterPro" id="IPR009040">
    <property type="entry name" value="Ferritin-like_diiron"/>
</dbReference>
<keyword evidence="3" id="KW-0479">Metal-binding</keyword>
<keyword evidence="5" id="KW-0408">Iron</keyword>
<evidence type="ECO:0000313" key="8">
    <source>
        <dbReference type="EMBL" id="TCS68825.1"/>
    </source>
</evidence>
<evidence type="ECO:0000313" key="9">
    <source>
        <dbReference type="Proteomes" id="UP000294613"/>
    </source>
</evidence>
<dbReference type="InterPro" id="IPR048574">
    <property type="entry name" value="RUBY_RBDX"/>
</dbReference>
<dbReference type="EMBL" id="SLZV01000006">
    <property type="protein sequence ID" value="TCS68825.1"/>
    <property type="molecule type" value="Genomic_DNA"/>
</dbReference>
<evidence type="ECO:0000256" key="3">
    <source>
        <dbReference type="ARBA" id="ARBA00022723"/>
    </source>
</evidence>
<dbReference type="InterPro" id="IPR003251">
    <property type="entry name" value="Rr_diiron-bd_dom"/>
</dbReference>
<dbReference type="GO" id="GO:0016491">
    <property type="term" value="F:oxidoreductase activity"/>
    <property type="evidence" value="ECO:0007669"/>
    <property type="project" value="InterPro"/>
</dbReference>
<reference evidence="7 10" key="1">
    <citation type="journal article" date="2018" name="Int. J. Syst. Evol. Microbiol.">
        <title>Draft Genome Sequence of Faecalimonas umbilicata JCM 30896T, an Acetate-Producing Bacterium Isolated from Human Feces.</title>
        <authorList>
            <person name="Sakamoto M."/>
            <person name="Ikeyama N."/>
            <person name="Yuki M."/>
            <person name="Ohkuma M."/>
        </authorList>
    </citation>
    <scope>NUCLEOTIDE SEQUENCE [LARGE SCALE GENOMIC DNA]</scope>
    <source>
        <strain evidence="7 10">EGH7</strain>
    </source>
</reference>
<dbReference type="Pfam" id="PF21349">
    <property type="entry name" value="RUBY_RBDX"/>
    <property type="match status" value="1"/>
</dbReference>
<evidence type="ECO:0000256" key="5">
    <source>
        <dbReference type="ARBA" id="ARBA00023004"/>
    </source>
</evidence>
<evidence type="ECO:0000256" key="1">
    <source>
        <dbReference type="ARBA" id="ARBA00001965"/>
    </source>
</evidence>
<sequence>MAQSLKNSRTKENLMKAFAGESQARNRYTFGAELARRQGLYAVEKIFLFTAEQERAHAERFYELLKEMTGETIEIQGTYPIDDNEQIFGALKAAQHNEFEEADDVYQAFGETAKEEGFLEVASAFFQIAEVEKLHGRRFAKVARLLEDGSYFQAAKEGKWMCLNCGHIHSGKQVPGICPLCRHERGYFIPLSLAPYTGALTGSEMEE</sequence>
<evidence type="ECO:0000256" key="2">
    <source>
        <dbReference type="ARBA" id="ARBA00022448"/>
    </source>
</evidence>
<dbReference type="Pfam" id="PF02915">
    <property type="entry name" value="Rubrerythrin"/>
    <property type="match status" value="1"/>
</dbReference>
<protein>
    <submittedName>
        <fullName evidence="8">Rubrerythrin</fullName>
    </submittedName>
</protein>
<dbReference type="InterPro" id="IPR012347">
    <property type="entry name" value="Ferritin-like"/>
</dbReference>
<gene>
    <name evidence="7" type="primary">rbr</name>
    <name evidence="8" type="ORF">EDD74_10628</name>
    <name evidence="7" type="ORF">FAEUMB_07820</name>
</gene>
<dbReference type="AlphaFoldDB" id="A0A4R3JPY6"/>
<dbReference type="InterPro" id="IPR009078">
    <property type="entry name" value="Ferritin-like_SF"/>
</dbReference>
<dbReference type="SUPFAM" id="SSF47240">
    <property type="entry name" value="Ferritin-like"/>
    <property type="match status" value="1"/>
</dbReference>
<dbReference type="SUPFAM" id="SSF57802">
    <property type="entry name" value="Rubredoxin-like"/>
    <property type="match status" value="1"/>
</dbReference>
<feature type="domain" description="Ferritin-like diiron" evidence="6">
    <location>
        <begin position="4"/>
        <end position="150"/>
    </location>
</feature>
<dbReference type="CDD" id="cd01041">
    <property type="entry name" value="Rubrerythrin"/>
    <property type="match status" value="1"/>
</dbReference>
<dbReference type="PROSITE" id="PS50905">
    <property type="entry name" value="FERRITIN_LIKE"/>
    <property type="match status" value="1"/>
</dbReference>
<keyword evidence="4" id="KW-0249">Electron transport</keyword>
<comment type="caution">
    <text evidence="8">The sequence shown here is derived from an EMBL/GenBank/DDBJ whole genome shotgun (WGS) entry which is preliminary data.</text>
</comment>